<evidence type="ECO:0000313" key="2">
    <source>
        <dbReference type="EMBL" id="SKC33048.1"/>
    </source>
</evidence>
<dbReference type="PANTHER" id="PTHR22916:SF3">
    <property type="entry name" value="UDP-GLCNAC:BETAGAL BETA-1,3-N-ACETYLGLUCOSAMINYLTRANSFERASE-LIKE PROTEIN 1"/>
    <property type="match status" value="1"/>
</dbReference>
<protein>
    <submittedName>
        <fullName evidence="2">Putative glycosyl transferase</fullName>
    </submittedName>
</protein>
<dbReference type="GO" id="GO:0016758">
    <property type="term" value="F:hexosyltransferase activity"/>
    <property type="evidence" value="ECO:0007669"/>
    <property type="project" value="UniProtKB-ARBA"/>
</dbReference>
<dbReference type="InterPro" id="IPR001173">
    <property type="entry name" value="Glyco_trans_2-like"/>
</dbReference>
<keyword evidence="2" id="KW-0808">Transferase</keyword>
<gene>
    <name evidence="2" type="ORF">CZ809_02577</name>
</gene>
<dbReference type="AlphaFoldDB" id="A0A1T5I1N6"/>
<dbReference type="RefSeq" id="WP_080158020.1">
    <property type="nucleotide sequence ID" value="NZ_FUZI01000004.1"/>
</dbReference>
<name>A0A1T5I1N6_9GAMM</name>
<reference evidence="2 3" key="1">
    <citation type="submission" date="2017-02" db="EMBL/GenBank/DDBJ databases">
        <authorList>
            <person name="Peterson S.W."/>
        </authorList>
    </citation>
    <scope>NUCLEOTIDE SEQUENCE [LARGE SCALE GENOMIC DNA]</scope>
    <source>
        <strain evidence="3">type strain: NCCB 100098</strain>
    </source>
</reference>
<organism evidence="2 3">
    <name type="scientific">Photobacterium piscicola</name>
    <dbReference type="NCBI Taxonomy" id="1378299"/>
    <lineage>
        <taxon>Bacteria</taxon>
        <taxon>Pseudomonadati</taxon>
        <taxon>Pseudomonadota</taxon>
        <taxon>Gammaproteobacteria</taxon>
        <taxon>Vibrionales</taxon>
        <taxon>Vibrionaceae</taxon>
        <taxon>Photobacterium</taxon>
    </lineage>
</organism>
<evidence type="ECO:0000313" key="3">
    <source>
        <dbReference type="Proteomes" id="UP000189966"/>
    </source>
</evidence>
<dbReference type="Gene3D" id="3.90.550.10">
    <property type="entry name" value="Spore Coat Polysaccharide Biosynthesis Protein SpsA, Chain A"/>
    <property type="match status" value="1"/>
</dbReference>
<dbReference type="Pfam" id="PF00535">
    <property type="entry name" value="Glycos_transf_2"/>
    <property type="match status" value="1"/>
</dbReference>
<dbReference type="EMBL" id="FUZI01000004">
    <property type="protein sequence ID" value="SKC33048.1"/>
    <property type="molecule type" value="Genomic_DNA"/>
</dbReference>
<dbReference type="PANTHER" id="PTHR22916">
    <property type="entry name" value="GLYCOSYLTRANSFERASE"/>
    <property type="match status" value="1"/>
</dbReference>
<dbReference type="InterPro" id="IPR029044">
    <property type="entry name" value="Nucleotide-diphossugar_trans"/>
</dbReference>
<dbReference type="OrthoDB" id="9802649at2"/>
<dbReference type="SUPFAM" id="SSF53448">
    <property type="entry name" value="Nucleotide-diphospho-sugar transferases"/>
    <property type="match status" value="1"/>
</dbReference>
<dbReference type="Proteomes" id="UP000189966">
    <property type="component" value="Unassembled WGS sequence"/>
</dbReference>
<sequence>MNSCHKVAILLAAYNGEIYIEEQLNCLLNQNNIENDIYISLDLSTDNTINIIESYIQKHKNIYLLSYGNKYGSAGQNFFRLIKDVDFSSYDYVAFSDQDDIWDNDKIIKGINALNKNNADCYSGNVTAFWEDGRKKEVVKNDPQVEFDYLFESAGPGCTFVMTKEFSLALKASLFDRKESIKNIWLHDWYCYSFARFHGYKWFIDNESLMMYRQHENNEVGANSGVIKIINRVKVVLSEDAFKKVLSQSDFIKIESKPIQLLKDNSAKSLFLLAVMAKQCRRKKTEQFAFFIMVSLLAFKRLLHGK</sequence>
<accession>A0A1T5I1N6</accession>
<proteinExistence type="predicted"/>
<feature type="domain" description="Glycosyltransferase 2-like" evidence="1">
    <location>
        <begin position="9"/>
        <end position="141"/>
    </location>
</feature>
<evidence type="ECO:0000259" key="1">
    <source>
        <dbReference type="Pfam" id="PF00535"/>
    </source>
</evidence>